<keyword evidence="2" id="KW-0378">Hydrolase</keyword>
<dbReference type="GO" id="GO:0016787">
    <property type="term" value="F:hydrolase activity"/>
    <property type="evidence" value="ECO:0007669"/>
    <property type="project" value="UniProtKB-KW"/>
</dbReference>
<feature type="domain" description="MvaI/BcnI restriction endonuclease" evidence="1">
    <location>
        <begin position="3"/>
        <end position="68"/>
    </location>
</feature>
<evidence type="ECO:0000313" key="2">
    <source>
        <dbReference type="EMBL" id="EQD37881.1"/>
    </source>
</evidence>
<reference evidence="2" key="2">
    <citation type="journal article" date="2014" name="ISME J.">
        <title>Microbial stratification in low pH oxic and suboxic macroscopic growths along an acid mine drainage.</title>
        <authorList>
            <person name="Mendez-Garcia C."/>
            <person name="Mesa V."/>
            <person name="Sprenger R.R."/>
            <person name="Richter M."/>
            <person name="Diez M.S."/>
            <person name="Solano J."/>
            <person name="Bargiela R."/>
            <person name="Golyshina O.V."/>
            <person name="Manteca A."/>
            <person name="Ramos J.L."/>
            <person name="Gallego J.R."/>
            <person name="Llorente I."/>
            <person name="Martins Dos Santos V.A."/>
            <person name="Jensen O.N."/>
            <person name="Pelaez A.I."/>
            <person name="Sanchez J."/>
            <person name="Ferrer M."/>
        </authorList>
    </citation>
    <scope>NUCLEOTIDE SEQUENCE</scope>
</reference>
<dbReference type="Pfam" id="PF15515">
    <property type="entry name" value="MvaI_BcnI"/>
    <property type="match status" value="1"/>
</dbReference>
<dbReference type="EMBL" id="AUZX01012758">
    <property type="protein sequence ID" value="EQD37881.1"/>
    <property type="molecule type" value="Genomic_DNA"/>
</dbReference>
<dbReference type="InterPro" id="IPR043005">
    <property type="entry name" value="MvaI_BcnI_rec"/>
</dbReference>
<organism evidence="2">
    <name type="scientific">mine drainage metagenome</name>
    <dbReference type="NCBI Taxonomy" id="410659"/>
    <lineage>
        <taxon>unclassified sequences</taxon>
        <taxon>metagenomes</taxon>
        <taxon>ecological metagenomes</taxon>
    </lineage>
</organism>
<name>T0YQQ2_9ZZZZ</name>
<comment type="caution">
    <text evidence="2">The sequence shown here is derived from an EMBL/GenBank/DDBJ whole genome shotgun (WGS) entry which is preliminary data.</text>
</comment>
<accession>T0YQQ2</accession>
<reference evidence="2" key="1">
    <citation type="submission" date="2013-08" db="EMBL/GenBank/DDBJ databases">
        <authorList>
            <person name="Mendez C."/>
            <person name="Richter M."/>
            <person name="Ferrer M."/>
            <person name="Sanchez J."/>
        </authorList>
    </citation>
    <scope>NUCLEOTIDE SEQUENCE</scope>
</reference>
<gene>
    <name evidence="2" type="ORF">B1A_17342</name>
</gene>
<dbReference type="Gene3D" id="3.30.70.3570">
    <property type="entry name" value="MvaI/BcnI restriction endonuclease, recognition domain"/>
    <property type="match status" value="1"/>
</dbReference>
<evidence type="ECO:0000259" key="1">
    <source>
        <dbReference type="Pfam" id="PF15515"/>
    </source>
</evidence>
<dbReference type="AlphaFoldDB" id="T0YQQ2"/>
<protein>
    <submittedName>
        <fullName evidence="2">Glycosyl hydrolase</fullName>
    </submittedName>
</protein>
<proteinExistence type="predicted"/>
<sequence>MVNGKEEFNYNEAWVLMGFSFERFINLIQNGTVKIELRIGVYPDTHKNAGNPHDRGTAFRVLERNLQDCFAYRDKILG</sequence>
<dbReference type="InterPro" id="IPR029127">
    <property type="entry name" value="MvaI_BcnI"/>
</dbReference>